<keyword evidence="3" id="KW-1185">Reference proteome</keyword>
<gene>
    <name evidence="2" type="ORF">YH65_06815</name>
</gene>
<dbReference type="Gene3D" id="1.20.1290.10">
    <property type="entry name" value="AhpD-like"/>
    <property type="match status" value="1"/>
</dbReference>
<dbReference type="InterPro" id="IPR003779">
    <property type="entry name" value="CMD-like"/>
</dbReference>
<feature type="domain" description="Carboxymuconolactone decarboxylase-like" evidence="1">
    <location>
        <begin position="26"/>
        <end position="101"/>
    </location>
</feature>
<keyword evidence="2" id="KW-0560">Oxidoreductase</keyword>
<dbReference type="GO" id="GO:0051920">
    <property type="term" value="F:peroxiredoxin activity"/>
    <property type="evidence" value="ECO:0007669"/>
    <property type="project" value="InterPro"/>
</dbReference>
<evidence type="ECO:0000313" key="2">
    <source>
        <dbReference type="EMBL" id="AKF25137.1"/>
    </source>
</evidence>
<dbReference type="PANTHER" id="PTHR33930">
    <property type="entry name" value="ALKYL HYDROPEROXIDE REDUCTASE AHPD"/>
    <property type="match status" value="1"/>
</dbReference>
<evidence type="ECO:0000259" key="1">
    <source>
        <dbReference type="Pfam" id="PF02627"/>
    </source>
</evidence>
<name>A0A7U4M1K4_9BACT</name>
<dbReference type="KEGG" id="slh:YH65_06815"/>
<dbReference type="AlphaFoldDB" id="A0A7U4M1K4"/>
<reference evidence="2 3" key="1">
    <citation type="submission" date="2015-04" db="EMBL/GenBank/DDBJ databases">
        <title>Complete genome sequence of Sulfurovum lithotrophicum ATCC BAA-797T.</title>
        <authorList>
            <person name="Ahn J."/>
            <person name="Park G."/>
            <person name="Jeon W."/>
            <person name="Jang Y."/>
            <person name="Jang M."/>
            <person name="Lee H."/>
            <person name="Lee H."/>
        </authorList>
    </citation>
    <scope>NUCLEOTIDE SEQUENCE [LARGE SCALE GENOMIC DNA]</scope>
    <source>
        <strain evidence="3">ATCC BAA-797 / 42BKT</strain>
    </source>
</reference>
<organism evidence="2 3">
    <name type="scientific">Sulfurovum lithotrophicum</name>
    <dbReference type="NCBI Taxonomy" id="206403"/>
    <lineage>
        <taxon>Bacteria</taxon>
        <taxon>Pseudomonadati</taxon>
        <taxon>Campylobacterota</taxon>
        <taxon>Epsilonproteobacteria</taxon>
        <taxon>Campylobacterales</taxon>
        <taxon>Sulfurovaceae</taxon>
        <taxon>Sulfurovum</taxon>
    </lineage>
</organism>
<evidence type="ECO:0000313" key="3">
    <source>
        <dbReference type="Proteomes" id="UP000034444"/>
    </source>
</evidence>
<sequence>MGTYTEKLNEIKALVERLQKESPKQTAAFNQFMMSVEKPGALASKDKDLINVALAIAAQCEWCIALHVKGALTNGASREEVIDAAMQAVLMHGGPALMYMIPVEKALDEFIES</sequence>
<dbReference type="NCBIfam" id="TIGR00778">
    <property type="entry name" value="ahpD_dom"/>
    <property type="match status" value="1"/>
</dbReference>
<dbReference type="Proteomes" id="UP000034444">
    <property type="component" value="Chromosome"/>
</dbReference>
<proteinExistence type="predicted"/>
<accession>A0A7U4M1K4</accession>
<dbReference type="InterPro" id="IPR004675">
    <property type="entry name" value="AhpD_core"/>
</dbReference>
<dbReference type="OrthoDB" id="5457276at2"/>
<protein>
    <submittedName>
        <fullName evidence="2">Alkylhydroperoxidase</fullName>
    </submittedName>
</protein>
<dbReference type="SUPFAM" id="SSF69118">
    <property type="entry name" value="AhpD-like"/>
    <property type="match status" value="1"/>
</dbReference>
<reference evidence="3" key="2">
    <citation type="journal article" date="2017" name="Stand. Genomic Sci.">
        <title>Complete genome sequence of the sulfur-oxidizing chemolithoautotrophic Sulfurovum lithotrophicum 42BKTT.</title>
        <authorList>
            <person name="Jeon W."/>
            <person name="Priscilla L."/>
            <person name="Park G."/>
            <person name="Lee H."/>
            <person name="Lee N."/>
            <person name="Lee D."/>
            <person name="Kwon H."/>
            <person name="Ahn I."/>
            <person name="Lee C."/>
            <person name="Lee H."/>
            <person name="Ahn J."/>
        </authorList>
    </citation>
    <scope>NUCLEOTIDE SEQUENCE [LARGE SCALE GENOMIC DNA]</scope>
    <source>
        <strain evidence="3">ATCC BAA-797 / 42BKT</strain>
    </source>
</reference>
<dbReference type="PANTHER" id="PTHR33930:SF2">
    <property type="entry name" value="BLR3452 PROTEIN"/>
    <property type="match status" value="1"/>
</dbReference>
<dbReference type="RefSeq" id="WP_046551218.1">
    <property type="nucleotide sequence ID" value="NZ_CP011308.1"/>
</dbReference>
<dbReference type="InterPro" id="IPR029032">
    <property type="entry name" value="AhpD-like"/>
</dbReference>
<dbReference type="EMBL" id="CP011308">
    <property type="protein sequence ID" value="AKF25137.1"/>
    <property type="molecule type" value="Genomic_DNA"/>
</dbReference>
<keyword evidence="2" id="KW-0575">Peroxidase</keyword>
<dbReference type="Pfam" id="PF02627">
    <property type="entry name" value="CMD"/>
    <property type="match status" value="1"/>
</dbReference>